<dbReference type="GO" id="GO:0005634">
    <property type="term" value="C:nucleus"/>
    <property type="evidence" value="ECO:0007669"/>
    <property type="project" value="UniProtKB-SubCell"/>
</dbReference>
<dbReference type="Gene3D" id="3.40.50.150">
    <property type="entry name" value="Vaccinia Virus protein VP39"/>
    <property type="match status" value="1"/>
</dbReference>
<evidence type="ECO:0000256" key="13">
    <source>
        <dbReference type="ARBA" id="ARBA00079658"/>
    </source>
</evidence>
<evidence type="ECO:0000313" key="17">
    <source>
        <dbReference type="Ensembl" id="ENSCAFP00030001740.1"/>
    </source>
</evidence>
<keyword evidence="3" id="KW-0489">Methyltransferase</keyword>
<dbReference type="SMR" id="A0A8C0LU57"/>
<dbReference type="InterPro" id="IPR049470">
    <property type="entry name" value="TRM61_C"/>
</dbReference>
<dbReference type="GO" id="GO:0030488">
    <property type="term" value="P:tRNA methylation"/>
    <property type="evidence" value="ECO:0007669"/>
    <property type="project" value="InterPro"/>
</dbReference>
<keyword evidence="6" id="KW-0819">tRNA processing</keyword>
<proteinExistence type="predicted"/>
<accession>A0A8C0LU57</accession>
<feature type="compositionally biased region" description="Basic residues" evidence="15">
    <location>
        <begin position="32"/>
        <end position="41"/>
    </location>
</feature>
<evidence type="ECO:0000256" key="5">
    <source>
        <dbReference type="ARBA" id="ARBA00022691"/>
    </source>
</evidence>
<dbReference type="EC" id="2.1.1.220" evidence="2"/>
<dbReference type="Ensembl" id="ENSCAFT00030001964.1">
    <property type="protein sequence ID" value="ENSCAFP00030001740.1"/>
    <property type="gene ID" value="ENSCAFG00030001137.1"/>
</dbReference>
<dbReference type="Pfam" id="PF08704">
    <property type="entry name" value="GCD14"/>
    <property type="match status" value="1"/>
</dbReference>
<feature type="region of interest" description="Disordered" evidence="15">
    <location>
        <begin position="1"/>
        <end position="191"/>
    </location>
</feature>
<evidence type="ECO:0000256" key="9">
    <source>
        <dbReference type="ARBA" id="ARBA00048481"/>
    </source>
</evidence>
<dbReference type="FunFam" id="3.10.330.20:FF:000002">
    <property type="entry name" value="tRNA (adenine(58)-N(1))-methyltransferase catalytic subunit TRMT61A"/>
    <property type="match status" value="1"/>
</dbReference>
<evidence type="ECO:0000256" key="10">
    <source>
        <dbReference type="ARBA" id="ARBA00056495"/>
    </source>
</evidence>
<dbReference type="Gene3D" id="3.10.330.20">
    <property type="match status" value="1"/>
</dbReference>
<reference evidence="17" key="2">
    <citation type="submission" date="2025-08" db="UniProtKB">
        <authorList>
            <consortium name="Ensembl"/>
        </authorList>
    </citation>
    <scope>IDENTIFICATION</scope>
</reference>
<dbReference type="GO" id="GO:0031515">
    <property type="term" value="C:tRNA (m1A) methyltransferase complex"/>
    <property type="evidence" value="ECO:0007669"/>
    <property type="project" value="InterPro"/>
</dbReference>
<dbReference type="FunFam" id="3.40.50.150:FF:000097">
    <property type="entry name" value="tRNA (adenine(58)-N(1))-methyltransferase catalytic subunit TRMT61A"/>
    <property type="match status" value="1"/>
</dbReference>
<dbReference type="PANTHER" id="PTHR12133:SF2">
    <property type="entry name" value="TRNA (ADENINE(58)-N(1))-METHYLTRANSFERASE CATALYTIC SUBUNIT TRMT61A"/>
    <property type="match status" value="1"/>
</dbReference>
<evidence type="ECO:0000256" key="8">
    <source>
        <dbReference type="ARBA" id="ARBA00023242"/>
    </source>
</evidence>
<comment type="subcellular location">
    <subcellularLocation>
        <location evidence="1">Nucleus</location>
    </subcellularLocation>
</comment>
<dbReference type="Proteomes" id="UP000694429">
    <property type="component" value="Chromosome 8"/>
</dbReference>
<evidence type="ECO:0000256" key="1">
    <source>
        <dbReference type="ARBA" id="ARBA00004123"/>
    </source>
</evidence>
<name>A0A8C0LU57_CANLF</name>
<evidence type="ECO:0000256" key="4">
    <source>
        <dbReference type="ARBA" id="ARBA00022679"/>
    </source>
</evidence>
<dbReference type="InterPro" id="IPR014816">
    <property type="entry name" value="tRNA_MeTrfase_Gcd14"/>
</dbReference>
<dbReference type="AlphaFoldDB" id="A0A8C0LU57"/>
<dbReference type="InterPro" id="IPR029063">
    <property type="entry name" value="SAM-dependent_MTases_sf"/>
</dbReference>
<evidence type="ECO:0000256" key="3">
    <source>
        <dbReference type="ARBA" id="ARBA00022603"/>
    </source>
</evidence>
<comment type="catalytic activity">
    <reaction evidence="9">
        <text>an adenosine in mRNA + S-adenosyl-L-methionine = an N(1)-methyladenosine in mRNA + S-adenosyl-L-homocysteine + H(+)</text>
        <dbReference type="Rhea" id="RHEA:55392"/>
        <dbReference type="Rhea" id="RHEA-COMP:12414"/>
        <dbReference type="Rhea" id="RHEA-COMP:12415"/>
        <dbReference type="ChEBI" id="CHEBI:15378"/>
        <dbReference type="ChEBI" id="CHEBI:57856"/>
        <dbReference type="ChEBI" id="CHEBI:59789"/>
        <dbReference type="ChEBI" id="CHEBI:74411"/>
        <dbReference type="ChEBI" id="CHEBI:74491"/>
    </reaction>
</comment>
<comment type="subunit">
    <text evidence="11">Heterotetramer; composed of two copies of TRMT6 and two copies of TRMT61A.</text>
</comment>
<protein>
    <recommendedName>
        <fullName evidence="12">tRNA (adenine(58)-N(1))-methyltransferase catalytic subunit TRMT61A</fullName>
        <ecNumber evidence="2">2.1.1.220</ecNumber>
    </recommendedName>
    <alternativeName>
        <fullName evidence="13">mRNA methyladenosine-N(1)-methyltransferase catalytic subunit TRMT61A</fullName>
    </alternativeName>
    <alternativeName>
        <fullName evidence="14">tRNA(m1A58)-methyltransferase subunit TRMT61A</fullName>
    </alternativeName>
</protein>
<dbReference type="PROSITE" id="PS51620">
    <property type="entry name" value="SAM_TRM61"/>
    <property type="match status" value="1"/>
</dbReference>
<feature type="domain" description="tRNA (adenine(58)-N(1))-methyltransferase catalytic subunit TRM61 C-terminal" evidence="16">
    <location>
        <begin position="276"/>
        <end position="498"/>
    </location>
</feature>
<keyword evidence="5" id="KW-0949">S-adenosyl-L-methionine</keyword>
<dbReference type="GO" id="GO:0160107">
    <property type="term" value="F:tRNA (adenine(58)-N1)-methyltransferase activity"/>
    <property type="evidence" value="ECO:0007669"/>
    <property type="project" value="UniProtKB-EC"/>
</dbReference>
<evidence type="ECO:0000256" key="11">
    <source>
        <dbReference type="ARBA" id="ARBA00063534"/>
    </source>
</evidence>
<comment type="function">
    <text evidence="10">Catalytic subunit of tRNA (adenine-N(1)-)-methyltransferase, which catalyzes the formation of N(1)-methyladenine at position 58 (m1A58) in initiator methionyl-tRNA. Catalytic subunit of mRNA N(1)-methyltransferase complex, which mediates methylation of adenosine residues at the N(1) position of a small subset of mRNAs: N(1) methylation takes place in tRNA T-loop-like structures of mRNAs and is only present at low stoichiometries.</text>
</comment>
<sequence length="501" mass="52966">MSRARAARPGEATSALAPLRTGPPKSLACLHPHPRGKLRTRARAEGGSRPQGTEIRAPAQAGSAGPGVWPGRPTARGQARRGAARSESPPRLGPSHPAGEVAFGNPPGAPPGVTARHRPALKAARSSPARRTREPVHARKPPRPGPAGGAGGRGRREGPPAGPGIPRAGRGGALTSSAGARPRPEVRSHVRSVGELSPLRVAGPRHLPASNTMSFVAYEELIKEGDTAILSLGHGAMVAVRVQRGAQTQTRHGVLRHSVDLIGRPFGSKVTCGRGGWVYVLHPTPELWTLNLPHRTQILYSTDIALLTMMLELRPGSVVCESGTGSGSVSHAIIRTIAPTGHLHTVEFHQQRAEKAREEFQEHRVGRWVTVRNQDVCRSGFGVSHVADAVFLDIPSPWEAVGHAWDALKVEGGRFCSFSPCIEQVQRTCQALAARGFSELSTLEVLPQVYNVRTVSLPAPDLGASLGPEASPDASPFRSGTPMKEAVGHTGYLTFATKTPG</sequence>
<evidence type="ECO:0000256" key="15">
    <source>
        <dbReference type="SAM" id="MobiDB-lite"/>
    </source>
</evidence>
<evidence type="ECO:0000256" key="7">
    <source>
        <dbReference type="ARBA" id="ARBA00022990"/>
    </source>
</evidence>
<dbReference type="SUPFAM" id="SSF53335">
    <property type="entry name" value="S-adenosyl-L-methionine-dependent methyltransferases"/>
    <property type="match status" value="1"/>
</dbReference>
<keyword evidence="7" id="KW-0007">Acetylation</keyword>
<evidence type="ECO:0000256" key="14">
    <source>
        <dbReference type="ARBA" id="ARBA00083429"/>
    </source>
</evidence>
<keyword evidence="4" id="KW-0808">Transferase</keyword>
<evidence type="ECO:0000256" key="12">
    <source>
        <dbReference type="ARBA" id="ARBA00072477"/>
    </source>
</evidence>
<dbReference type="PANTHER" id="PTHR12133">
    <property type="entry name" value="TRNA (ADENINE(58)-N(1))-METHYLTRANSFERASE"/>
    <property type="match status" value="1"/>
</dbReference>
<organism evidence="17 18">
    <name type="scientific">Canis lupus familiaris</name>
    <name type="common">Dog</name>
    <name type="synonym">Canis familiaris</name>
    <dbReference type="NCBI Taxonomy" id="9615"/>
    <lineage>
        <taxon>Eukaryota</taxon>
        <taxon>Metazoa</taxon>
        <taxon>Chordata</taxon>
        <taxon>Craniata</taxon>
        <taxon>Vertebrata</taxon>
        <taxon>Euteleostomi</taxon>
        <taxon>Mammalia</taxon>
        <taxon>Eutheria</taxon>
        <taxon>Laurasiatheria</taxon>
        <taxon>Carnivora</taxon>
        <taxon>Caniformia</taxon>
        <taxon>Canidae</taxon>
        <taxon>Canis</taxon>
    </lineage>
</organism>
<keyword evidence="8" id="KW-0539">Nucleus</keyword>
<evidence type="ECO:0000256" key="2">
    <source>
        <dbReference type="ARBA" id="ARBA00012796"/>
    </source>
</evidence>
<reference evidence="17" key="1">
    <citation type="submission" date="2019-03" db="EMBL/GenBank/DDBJ databases">
        <authorList>
            <person name="Warren W.C."/>
            <person name="Johnson G.S."/>
        </authorList>
    </citation>
    <scope>NUCLEOTIDE SEQUENCE [LARGE SCALE GENOMIC DNA]</scope>
    <source>
        <strain evidence="17">Basenji</strain>
    </source>
</reference>
<evidence type="ECO:0000256" key="6">
    <source>
        <dbReference type="ARBA" id="ARBA00022694"/>
    </source>
</evidence>
<evidence type="ECO:0000259" key="16">
    <source>
        <dbReference type="Pfam" id="PF08704"/>
    </source>
</evidence>
<evidence type="ECO:0000313" key="18">
    <source>
        <dbReference type="Proteomes" id="UP000694429"/>
    </source>
</evidence>